<reference evidence="3 4" key="1">
    <citation type="submission" date="2019-03" db="EMBL/GenBank/DDBJ databases">
        <title>Draft genome sequences of novel Actinobacteria.</title>
        <authorList>
            <person name="Sahin N."/>
            <person name="Ay H."/>
            <person name="Saygin H."/>
        </authorList>
    </citation>
    <scope>NUCLEOTIDE SEQUENCE [LARGE SCALE GENOMIC DNA]</scope>
    <source>
        <strain evidence="3 4">JCM 30547</strain>
    </source>
</reference>
<dbReference type="InterPro" id="IPR036010">
    <property type="entry name" value="2Fe-2S_ferredoxin-like_sf"/>
</dbReference>
<dbReference type="EMBL" id="SMKA01000351">
    <property type="protein sequence ID" value="TDC15054.1"/>
    <property type="molecule type" value="Genomic_DNA"/>
</dbReference>
<gene>
    <name evidence="3" type="ORF">E1261_40990</name>
</gene>
<dbReference type="Pfam" id="PF07992">
    <property type="entry name" value="Pyr_redox_2"/>
    <property type="match status" value="1"/>
</dbReference>
<evidence type="ECO:0000256" key="1">
    <source>
        <dbReference type="ARBA" id="ARBA00023002"/>
    </source>
</evidence>
<dbReference type="GO" id="GO:0051536">
    <property type="term" value="F:iron-sulfur cluster binding"/>
    <property type="evidence" value="ECO:0007669"/>
    <property type="project" value="InterPro"/>
</dbReference>
<dbReference type="Gene3D" id="3.10.20.440">
    <property type="entry name" value="2Fe-2S iron-sulphur cluster binding domain, sarcosine oxidase, alpha subunit, N-terminal domain"/>
    <property type="match status" value="1"/>
</dbReference>
<keyword evidence="4" id="KW-1185">Reference proteome</keyword>
<keyword evidence="1" id="KW-0560">Oxidoreductase</keyword>
<comment type="caution">
    <text evidence="3">The sequence shown here is derived from an EMBL/GenBank/DDBJ whole genome shotgun (WGS) entry which is preliminary data.</text>
</comment>
<dbReference type="PANTHER" id="PTHR42949:SF3">
    <property type="entry name" value="ANAEROBIC GLYCEROL-3-PHOSPHATE DEHYDROGENASE SUBUNIT B"/>
    <property type="match status" value="1"/>
</dbReference>
<name>A0A4R4P0M8_9ACTN</name>
<accession>A0A4R4P0M8</accession>
<sequence>MTAFFSRDSVRTADVVPVTVDGSPVEAVAGQTVAGVLLARGQDAWRTTRGEGQPRGVFCGIGACYDCLVVVNGVPDVRACQRTVSAGDEISSQGGAVLPRGGGAGGSAGQTLRADVVVVGAGPAGMAAALAAADGGASVVLVDAGRTLGGQFHRQAAAEFGVRRKAFVGDRVLSHELITYLPESSVWAVEGTRLWVQRGAADAAGRSVFAVDGRAVVLATGAYDRVLPFPGWDLPGVYTAGAAQALAKGQRIAVGRRVVVAGTGPFLLPVAESLIGVGAAVVGLFEANRLSTVARGWAPDALVAVGKLGEAVGYARTLARHRVPLRHGWTVIAAHGTDRVEAVTIARLDAGWRPIPGTERRLDCDAVCVGFGFTPQLELAVGAGCKLADDGLSVVVDSEQHTSIPGVFAAGELTGIGGADLSAAEGRIAGAAAARHASTARSDASAGGSELGRLRRFAEALGRAYPVRDGWKSWSASDTAVCRCEEVSRGEVEAVVGVEGRAFRLSCR</sequence>
<dbReference type="AlphaFoldDB" id="A0A4R4P0M8"/>
<dbReference type="PANTHER" id="PTHR42949">
    <property type="entry name" value="ANAEROBIC GLYCEROL-3-PHOSPHATE DEHYDROGENASE SUBUNIT B"/>
    <property type="match status" value="1"/>
</dbReference>
<organism evidence="3 4">
    <name type="scientific">Kribbella albertanoniae</name>
    <dbReference type="NCBI Taxonomy" id="1266829"/>
    <lineage>
        <taxon>Bacteria</taxon>
        <taxon>Bacillati</taxon>
        <taxon>Actinomycetota</taxon>
        <taxon>Actinomycetes</taxon>
        <taxon>Propionibacteriales</taxon>
        <taxon>Kribbellaceae</taxon>
        <taxon>Kribbella</taxon>
    </lineage>
</organism>
<dbReference type="InterPro" id="IPR042204">
    <property type="entry name" value="2Fe-2S-bd_N"/>
</dbReference>
<evidence type="ECO:0000259" key="2">
    <source>
        <dbReference type="Pfam" id="PF07992"/>
    </source>
</evidence>
<dbReference type="PRINTS" id="PR00469">
    <property type="entry name" value="PNDRDTASEII"/>
</dbReference>
<feature type="non-terminal residue" evidence="3">
    <location>
        <position position="508"/>
    </location>
</feature>
<proteinExistence type="predicted"/>
<dbReference type="SUPFAM" id="SSF51905">
    <property type="entry name" value="FAD/NAD(P)-binding domain"/>
    <property type="match status" value="1"/>
</dbReference>
<dbReference type="Proteomes" id="UP000295075">
    <property type="component" value="Unassembled WGS sequence"/>
</dbReference>
<feature type="domain" description="FAD/NAD(P)-binding" evidence="2">
    <location>
        <begin position="115"/>
        <end position="426"/>
    </location>
</feature>
<dbReference type="GO" id="GO:0016491">
    <property type="term" value="F:oxidoreductase activity"/>
    <property type="evidence" value="ECO:0007669"/>
    <property type="project" value="UniProtKB-KW"/>
</dbReference>
<protein>
    <submittedName>
        <fullName evidence="3">FAD-dependent oxidoreductase</fullName>
    </submittedName>
</protein>
<dbReference type="SUPFAM" id="SSF54292">
    <property type="entry name" value="2Fe-2S ferredoxin-like"/>
    <property type="match status" value="1"/>
</dbReference>
<evidence type="ECO:0000313" key="3">
    <source>
        <dbReference type="EMBL" id="TDC15054.1"/>
    </source>
</evidence>
<dbReference type="InterPro" id="IPR051691">
    <property type="entry name" value="Metab_Enz_Cyan_OpOx_G3PDH"/>
</dbReference>
<dbReference type="InterPro" id="IPR023753">
    <property type="entry name" value="FAD/NAD-binding_dom"/>
</dbReference>
<dbReference type="RefSeq" id="WP_132415159.1">
    <property type="nucleotide sequence ID" value="NZ_SMKA01000351.1"/>
</dbReference>
<dbReference type="Gene3D" id="3.50.50.60">
    <property type="entry name" value="FAD/NAD(P)-binding domain"/>
    <property type="match status" value="2"/>
</dbReference>
<dbReference type="InterPro" id="IPR036188">
    <property type="entry name" value="FAD/NAD-bd_sf"/>
</dbReference>
<dbReference type="PRINTS" id="PR00368">
    <property type="entry name" value="FADPNR"/>
</dbReference>
<evidence type="ECO:0000313" key="4">
    <source>
        <dbReference type="Proteomes" id="UP000295075"/>
    </source>
</evidence>
<dbReference type="OrthoDB" id="9801699at2"/>
<dbReference type="Pfam" id="PF13510">
    <property type="entry name" value="Fer2_4"/>
    <property type="match status" value="1"/>
</dbReference>